<protein>
    <submittedName>
        <fullName evidence="2">Uncharacterized protein</fullName>
    </submittedName>
</protein>
<feature type="non-terminal residue" evidence="2">
    <location>
        <position position="1"/>
    </location>
</feature>
<feature type="region of interest" description="Disordered" evidence="1">
    <location>
        <begin position="1"/>
        <end position="27"/>
    </location>
</feature>
<name>J9FXS6_9ZZZZ</name>
<gene>
    <name evidence="2" type="ORF">EVA_12106</name>
</gene>
<organism evidence="2">
    <name type="scientific">gut metagenome</name>
    <dbReference type="NCBI Taxonomy" id="749906"/>
    <lineage>
        <taxon>unclassified sequences</taxon>
        <taxon>metagenomes</taxon>
        <taxon>organismal metagenomes</taxon>
    </lineage>
</organism>
<accession>J9FXS6</accession>
<evidence type="ECO:0000313" key="2">
    <source>
        <dbReference type="EMBL" id="EJW99786.1"/>
    </source>
</evidence>
<evidence type="ECO:0000256" key="1">
    <source>
        <dbReference type="SAM" id="MobiDB-lite"/>
    </source>
</evidence>
<dbReference type="AlphaFoldDB" id="J9FXS6"/>
<comment type="caution">
    <text evidence="2">The sequence shown here is derived from an EMBL/GenBank/DDBJ whole genome shotgun (WGS) entry which is preliminary data.</text>
</comment>
<sequence>TQDDATKQPPGHSKEKRKKGKEKRRDSVFLFSLMEKSKTPIAALPF</sequence>
<dbReference type="EMBL" id="AMCI01003654">
    <property type="protein sequence ID" value="EJW99786.1"/>
    <property type="molecule type" value="Genomic_DNA"/>
</dbReference>
<proteinExistence type="predicted"/>
<reference evidence="2" key="1">
    <citation type="journal article" date="2012" name="PLoS ONE">
        <title>Gene sets for utilization of primary and secondary nutrition supplies in the distal gut of endangered iberian lynx.</title>
        <authorList>
            <person name="Alcaide M."/>
            <person name="Messina E."/>
            <person name="Richter M."/>
            <person name="Bargiela R."/>
            <person name="Peplies J."/>
            <person name="Huws S.A."/>
            <person name="Newbold C.J."/>
            <person name="Golyshin P.N."/>
            <person name="Simon M.A."/>
            <person name="Lopez G."/>
            <person name="Yakimov M.M."/>
            <person name="Ferrer M."/>
        </authorList>
    </citation>
    <scope>NUCLEOTIDE SEQUENCE</scope>
</reference>